<keyword evidence="2" id="KW-0812">Transmembrane</keyword>
<keyword evidence="2" id="KW-1133">Transmembrane helix</keyword>
<dbReference type="Proteomes" id="UP000000925">
    <property type="component" value="Chromosome"/>
</dbReference>
<dbReference type="AlphaFoldDB" id="D5EQX6"/>
<feature type="region of interest" description="Disordered" evidence="1">
    <location>
        <begin position="1"/>
        <end position="21"/>
    </location>
</feature>
<organism evidence="4 5">
    <name type="scientific">Coraliomargarita akajimensis (strain DSM 45221 / IAM 15411 / JCM 23193 / KCTC 12865 / 04OKA010-24)</name>
    <dbReference type="NCBI Taxonomy" id="583355"/>
    <lineage>
        <taxon>Bacteria</taxon>
        <taxon>Pseudomonadati</taxon>
        <taxon>Verrucomicrobiota</taxon>
        <taxon>Opitutia</taxon>
        <taxon>Puniceicoccales</taxon>
        <taxon>Coraliomargaritaceae</taxon>
        <taxon>Coraliomargarita</taxon>
    </lineage>
</organism>
<name>D5EQX6_CORAD</name>
<feature type="transmembrane region" description="Helical" evidence="2">
    <location>
        <begin position="150"/>
        <end position="176"/>
    </location>
</feature>
<dbReference type="EMBL" id="CP001998">
    <property type="protein sequence ID" value="ADE53969.1"/>
    <property type="molecule type" value="Genomic_DNA"/>
</dbReference>
<dbReference type="Pfam" id="PF12158">
    <property type="entry name" value="DUF3592"/>
    <property type="match status" value="1"/>
</dbReference>
<dbReference type="KEGG" id="caa:Caka_0947"/>
<dbReference type="InterPro" id="IPR021994">
    <property type="entry name" value="DUF3592"/>
</dbReference>
<accession>D5EQX6</accession>
<evidence type="ECO:0000256" key="1">
    <source>
        <dbReference type="SAM" id="MobiDB-lite"/>
    </source>
</evidence>
<protein>
    <recommendedName>
        <fullName evidence="3">DUF3592 domain-containing protein</fullName>
    </recommendedName>
</protein>
<dbReference type="RefSeq" id="WP_013042693.1">
    <property type="nucleotide sequence ID" value="NC_014008.1"/>
</dbReference>
<evidence type="ECO:0000313" key="4">
    <source>
        <dbReference type="EMBL" id="ADE53969.1"/>
    </source>
</evidence>
<dbReference type="STRING" id="583355.Caka_0947"/>
<proteinExistence type="predicted"/>
<feature type="domain" description="DUF3592" evidence="3">
    <location>
        <begin position="63"/>
        <end position="147"/>
    </location>
</feature>
<reference evidence="4 5" key="1">
    <citation type="journal article" date="2010" name="Stand. Genomic Sci.">
        <title>Complete genome sequence of Coraliomargarita akajimensis type strain (04OKA010-24).</title>
        <authorList>
            <person name="Mavromatis K."/>
            <person name="Abt B."/>
            <person name="Brambilla E."/>
            <person name="Lapidus A."/>
            <person name="Copeland A."/>
            <person name="Deshpande S."/>
            <person name="Nolan M."/>
            <person name="Lucas S."/>
            <person name="Tice H."/>
            <person name="Cheng J.F."/>
            <person name="Han C."/>
            <person name="Detter J.C."/>
            <person name="Woyke T."/>
            <person name="Goodwin L."/>
            <person name="Pitluck S."/>
            <person name="Held B."/>
            <person name="Brettin T."/>
            <person name="Tapia R."/>
            <person name="Ivanova N."/>
            <person name="Mikhailova N."/>
            <person name="Pati A."/>
            <person name="Liolios K."/>
            <person name="Chen A."/>
            <person name="Palaniappan K."/>
            <person name="Land M."/>
            <person name="Hauser L."/>
            <person name="Chang Y.J."/>
            <person name="Jeffries C.D."/>
            <person name="Rohde M."/>
            <person name="Goker M."/>
            <person name="Bristow J."/>
            <person name="Eisen J.A."/>
            <person name="Markowitz V."/>
            <person name="Hugenholtz P."/>
            <person name="Klenk H.P."/>
            <person name="Kyrpides N.C."/>
        </authorList>
    </citation>
    <scope>NUCLEOTIDE SEQUENCE [LARGE SCALE GENOMIC DNA]</scope>
    <source>
        <strain evidence="5">DSM 45221 / IAM 15411 / JCM 23193 / KCTC 12865</strain>
    </source>
</reference>
<evidence type="ECO:0000259" key="3">
    <source>
        <dbReference type="Pfam" id="PF12158"/>
    </source>
</evidence>
<evidence type="ECO:0000313" key="5">
    <source>
        <dbReference type="Proteomes" id="UP000000925"/>
    </source>
</evidence>
<feature type="transmembrane region" description="Helical" evidence="2">
    <location>
        <begin position="210"/>
        <end position="230"/>
    </location>
</feature>
<dbReference type="HOGENOM" id="CLU_693909_0_0_0"/>
<dbReference type="OrthoDB" id="194776at2"/>
<gene>
    <name evidence="4" type="ordered locus">Caka_0947</name>
</gene>
<dbReference type="eggNOG" id="ENOG5030P5H">
    <property type="taxonomic scope" value="Bacteria"/>
</dbReference>
<feature type="transmembrane region" description="Helical" evidence="2">
    <location>
        <begin position="26"/>
        <end position="47"/>
    </location>
</feature>
<keyword evidence="5" id="KW-1185">Reference proteome</keyword>
<keyword evidence="2" id="KW-0472">Membrane</keyword>
<evidence type="ECO:0000256" key="2">
    <source>
        <dbReference type="SAM" id="Phobius"/>
    </source>
</evidence>
<sequence length="397" mass="43948">MAIRFKRKPSSGAGFGQDPSSPSSRIVIFIFGIPFFGMGAFFCWMTAIQPLLLSLDSKDWPQVECRVVSSDVGKHRSDDGYTYSIDITFSYQYEGQSYTGGSYNFNKTNSSGRDGKAKVVRQFPKGSTHDCWVNPEDPTVAVLNRSIPSIVFIMIPFTSIFMCVGLGCMLGGLGLFPKKWNKFKSRHQPVATESIGSDTLKPRHSGGMKVIGVVLIACFWNGITSVFVTIVVKSHLEGSPEWFLTFFIIPFVLVGILLIFGVFNALLGLSNPSFTLQLSEAQPCLGQGLRVSWSASKPLHKVQQLTLTLVGMETATYRRGSNSTTDTCCFYKEVLLDTDQASQHELGELDIEIPAQLMHSFNGGNNAIKWEFQIEGTIQTWPDIEQTFPLTVRPVSQ</sequence>
<feature type="transmembrane region" description="Helical" evidence="2">
    <location>
        <begin position="242"/>
        <end position="267"/>
    </location>
</feature>